<comment type="caution">
    <text evidence="1">The sequence shown here is derived from an EMBL/GenBank/DDBJ whole genome shotgun (WGS) entry which is preliminary data.</text>
</comment>
<organism evidence="1 2">
    <name type="scientific">Aphanothece hegewaldii CCALA 016</name>
    <dbReference type="NCBI Taxonomy" id="2107694"/>
    <lineage>
        <taxon>Bacteria</taxon>
        <taxon>Bacillati</taxon>
        <taxon>Cyanobacteriota</taxon>
        <taxon>Cyanophyceae</taxon>
        <taxon>Oscillatoriophycideae</taxon>
        <taxon>Chroococcales</taxon>
        <taxon>Aphanothecaceae</taxon>
        <taxon>Aphanothece</taxon>
    </lineage>
</organism>
<dbReference type="RefSeq" id="WP_106456372.1">
    <property type="nucleotide sequence ID" value="NZ_PXOH01000006.1"/>
</dbReference>
<reference evidence="1 2" key="1">
    <citation type="submission" date="2018-03" db="EMBL/GenBank/DDBJ databases">
        <title>The ancient ancestry and fast evolution of plastids.</title>
        <authorList>
            <person name="Moore K.R."/>
            <person name="Magnabosco C."/>
            <person name="Momper L."/>
            <person name="Gold D.A."/>
            <person name="Bosak T."/>
            <person name="Fournier G.P."/>
        </authorList>
    </citation>
    <scope>NUCLEOTIDE SEQUENCE [LARGE SCALE GENOMIC DNA]</scope>
    <source>
        <strain evidence="1 2">CCALA 016</strain>
    </source>
</reference>
<evidence type="ECO:0000313" key="1">
    <source>
        <dbReference type="EMBL" id="PSF37932.1"/>
    </source>
</evidence>
<gene>
    <name evidence="1" type="ORF">C7H19_08120</name>
</gene>
<protein>
    <submittedName>
        <fullName evidence="1">Uncharacterized protein</fullName>
    </submittedName>
</protein>
<evidence type="ECO:0000313" key="2">
    <source>
        <dbReference type="Proteomes" id="UP000239001"/>
    </source>
</evidence>
<proteinExistence type="predicted"/>
<dbReference type="EMBL" id="PXOH01000006">
    <property type="protein sequence ID" value="PSF37932.1"/>
    <property type="molecule type" value="Genomic_DNA"/>
</dbReference>
<dbReference type="Proteomes" id="UP000239001">
    <property type="component" value="Unassembled WGS sequence"/>
</dbReference>
<sequence>MLDATLNITQENTLLSAIFPVNIENNIEQFHSSLLADSVSLHLQPIQAKPLTLDTPIVLTIFADWLAHLRTNQALTDDFDQRDQHDSLLNKKFFQNRYSKNTEDSLLSEYIDYEYTSFSIDDNLLCYSDSLN</sequence>
<name>A0A2T1LZV1_9CHRO</name>
<accession>A0A2T1LZV1</accession>
<reference evidence="1 2" key="2">
    <citation type="submission" date="2018-03" db="EMBL/GenBank/DDBJ databases">
        <authorList>
            <person name="Keele B.F."/>
        </authorList>
    </citation>
    <scope>NUCLEOTIDE SEQUENCE [LARGE SCALE GENOMIC DNA]</scope>
    <source>
        <strain evidence="1 2">CCALA 016</strain>
    </source>
</reference>
<keyword evidence="2" id="KW-1185">Reference proteome</keyword>
<dbReference type="AlphaFoldDB" id="A0A2T1LZV1"/>